<dbReference type="EMBL" id="PKSG01000973">
    <property type="protein sequence ID" value="POR31842.1"/>
    <property type="molecule type" value="Genomic_DNA"/>
</dbReference>
<dbReference type="OrthoDB" id="1470350at2759"/>
<keyword evidence="1" id="KW-0472">Membrane</keyword>
<name>A0A2S4KNS8_9HYPO</name>
<organism evidence="2 3">
    <name type="scientific">Tolypocladium paradoxum</name>
    <dbReference type="NCBI Taxonomy" id="94208"/>
    <lineage>
        <taxon>Eukaryota</taxon>
        <taxon>Fungi</taxon>
        <taxon>Dikarya</taxon>
        <taxon>Ascomycota</taxon>
        <taxon>Pezizomycotina</taxon>
        <taxon>Sordariomycetes</taxon>
        <taxon>Hypocreomycetidae</taxon>
        <taxon>Hypocreales</taxon>
        <taxon>Ophiocordycipitaceae</taxon>
        <taxon>Tolypocladium</taxon>
    </lineage>
</organism>
<keyword evidence="3" id="KW-1185">Reference proteome</keyword>
<dbReference type="AlphaFoldDB" id="A0A2S4KNS8"/>
<evidence type="ECO:0000256" key="1">
    <source>
        <dbReference type="SAM" id="Phobius"/>
    </source>
</evidence>
<gene>
    <name evidence="2" type="ORF">TPAR_07939</name>
</gene>
<sequence length="76" mass="9041">MNYDSLGRVYLVAAVSFLLAVVYNAYIVYRNPVSRLPGPWYSKWTCWILEYHWLNGKRCQYVDALHHKYGEVPSWI</sequence>
<reference evidence="2 3" key="1">
    <citation type="submission" date="2018-01" db="EMBL/GenBank/DDBJ databases">
        <title>Harnessing the power of phylogenomics to disentangle the directionality and signatures of interkingdom host jumping in the parasitic fungal genus Tolypocladium.</title>
        <authorList>
            <person name="Quandt C.A."/>
            <person name="Patterson W."/>
            <person name="Spatafora J.W."/>
        </authorList>
    </citation>
    <scope>NUCLEOTIDE SEQUENCE [LARGE SCALE GENOMIC DNA]</scope>
    <source>
        <strain evidence="2 3">NRBC 100945</strain>
    </source>
</reference>
<keyword evidence="1" id="KW-0812">Transmembrane</keyword>
<evidence type="ECO:0000313" key="2">
    <source>
        <dbReference type="EMBL" id="POR31842.1"/>
    </source>
</evidence>
<accession>A0A2S4KNS8</accession>
<protein>
    <submittedName>
        <fullName evidence="2">Cytochrome P450</fullName>
    </submittedName>
</protein>
<keyword evidence="1" id="KW-1133">Transmembrane helix</keyword>
<dbReference type="Proteomes" id="UP000237481">
    <property type="component" value="Unassembled WGS sequence"/>
</dbReference>
<feature type="transmembrane region" description="Helical" evidence="1">
    <location>
        <begin position="6"/>
        <end position="29"/>
    </location>
</feature>
<evidence type="ECO:0000313" key="3">
    <source>
        <dbReference type="Proteomes" id="UP000237481"/>
    </source>
</evidence>
<dbReference type="STRING" id="94208.A0A2S4KNS8"/>
<comment type="caution">
    <text evidence="2">The sequence shown here is derived from an EMBL/GenBank/DDBJ whole genome shotgun (WGS) entry which is preliminary data.</text>
</comment>
<proteinExistence type="predicted"/>